<dbReference type="PATRIC" id="fig|1618337.4.peg.787"/>
<dbReference type="PRINTS" id="PR00469">
    <property type="entry name" value="PNDRDTASEII"/>
</dbReference>
<comment type="cofactor">
    <cofactor evidence="1">
        <name>FAD</name>
        <dbReference type="ChEBI" id="CHEBI:57692"/>
    </cofactor>
</comment>
<dbReference type="AlphaFoldDB" id="A0A0G4B3Z5"/>
<evidence type="ECO:0000259" key="4">
    <source>
        <dbReference type="Pfam" id="PF03486"/>
    </source>
</evidence>
<dbReference type="EMBL" id="CP011213">
    <property type="protein sequence ID" value="AKM82579.1"/>
    <property type="molecule type" value="Genomic_DNA"/>
</dbReference>
<proteinExistence type="predicted"/>
<feature type="domain" description="RsdA/BaiN/AoA(So)-like insert" evidence="5">
    <location>
        <begin position="196"/>
        <end position="356"/>
    </location>
</feature>
<dbReference type="PRINTS" id="PR00368">
    <property type="entry name" value="FADPNR"/>
</dbReference>
<reference evidence="6 7" key="1">
    <citation type="journal article" date="2015" name="Nature">
        <title>rRNA introns, odd ribosomes, and small enigmatic genomes across a large radiation of phyla.</title>
        <authorList>
            <person name="Brown C.T."/>
            <person name="Hug L.A."/>
            <person name="Thomas B.C."/>
            <person name="Sharon I."/>
            <person name="Castelle C.J."/>
            <person name="Singh A."/>
            <person name="Wilkins M.J."/>
            <person name="Williams K.H."/>
            <person name="Banfield J.F."/>
        </authorList>
    </citation>
    <scope>NUCLEOTIDE SEQUENCE [LARGE SCALE GENOMIC DNA]</scope>
</reference>
<dbReference type="InterPro" id="IPR023166">
    <property type="entry name" value="BaiN-like_dom_sf"/>
</dbReference>
<organism evidence="6 7">
    <name type="scientific">Berkelbacteria bacterium GW2011_GWE1_39_12</name>
    <dbReference type="NCBI Taxonomy" id="1618337"/>
    <lineage>
        <taxon>Bacteria</taxon>
        <taxon>Candidatus Berkelbacteria</taxon>
    </lineage>
</organism>
<keyword evidence="3" id="KW-0274">FAD</keyword>
<dbReference type="Gene3D" id="3.50.50.60">
    <property type="entry name" value="FAD/NAD(P)-binding domain"/>
    <property type="match status" value="1"/>
</dbReference>
<evidence type="ECO:0008006" key="8">
    <source>
        <dbReference type="Google" id="ProtNLM"/>
    </source>
</evidence>
<dbReference type="Pfam" id="PF22780">
    <property type="entry name" value="HI0933_like_1st"/>
    <property type="match status" value="1"/>
</dbReference>
<dbReference type="InterPro" id="IPR004792">
    <property type="entry name" value="BaiN-like"/>
</dbReference>
<dbReference type="KEGG" id="bbgw:UT28_C0001G0799"/>
<sequence length="411" mass="45303">MQNIFDVAIIGGGPAGMMAAITAAEKKNNSSELSVVLLEKNDSLGKKILATGNGRCNLTNRFAEKSRYHGGDQQFISNVLSSFDQFKTMQFFEELGIVLKEEDNGRIFPRTNQAQTIIDALNHRLQEDKVNVRLNSIVKRISKNSGNFEITLNDGTVINSKKVVITAGGKSSSQFGSTGDGYYWAENLGHKTTETYPALVPLETVEDWPKELSGLRLEGRTFVTDGDKIISEKNGDILFTHFGLSAPSVMAHAGRIAPFFNHKLTIHLDIFLDLSEKDLDSTLIKIFESSGKKELKNALSGILPNNLSPVVLRLLEIRAEKKTAEISKEDRLKIVKFLKDIPLEIKQTRPFKEAQVTSGGVALDDINEKTLESKKTKGLYFAGEILDVDGDSGGFNLQWAWSSGHLAGNLQ</sequence>
<evidence type="ECO:0000256" key="1">
    <source>
        <dbReference type="ARBA" id="ARBA00001974"/>
    </source>
</evidence>
<protein>
    <recommendedName>
        <fullName evidence="8">Flavoprotein</fullName>
    </recommendedName>
</protein>
<dbReference type="Pfam" id="PF03486">
    <property type="entry name" value="HI0933_like"/>
    <property type="match status" value="1"/>
</dbReference>
<dbReference type="Gene3D" id="1.10.8.260">
    <property type="entry name" value="HI0933 insert domain-like"/>
    <property type="match status" value="1"/>
</dbReference>
<evidence type="ECO:0000313" key="7">
    <source>
        <dbReference type="Proteomes" id="UP000035648"/>
    </source>
</evidence>
<dbReference type="SUPFAM" id="SSF51905">
    <property type="entry name" value="FAD/NAD(P)-binding domain"/>
    <property type="match status" value="1"/>
</dbReference>
<dbReference type="InterPro" id="IPR057661">
    <property type="entry name" value="RsdA/BaiN/AoA(So)_Rossmann"/>
</dbReference>
<dbReference type="SUPFAM" id="SSF160996">
    <property type="entry name" value="HI0933 insert domain-like"/>
    <property type="match status" value="1"/>
</dbReference>
<dbReference type="PANTHER" id="PTHR42887:SF2">
    <property type="entry name" value="OS12G0638800 PROTEIN"/>
    <property type="match status" value="1"/>
</dbReference>
<evidence type="ECO:0000256" key="3">
    <source>
        <dbReference type="ARBA" id="ARBA00022827"/>
    </source>
</evidence>
<dbReference type="InterPro" id="IPR036188">
    <property type="entry name" value="FAD/NAD-bd_sf"/>
</dbReference>
<dbReference type="Gene3D" id="2.40.30.10">
    <property type="entry name" value="Translation factors"/>
    <property type="match status" value="1"/>
</dbReference>
<dbReference type="InterPro" id="IPR055178">
    <property type="entry name" value="RsdA/BaiN/AoA(So)-like_dom"/>
</dbReference>
<gene>
    <name evidence="6" type="ORF">UT28_C0001G0799</name>
</gene>
<evidence type="ECO:0000313" key="6">
    <source>
        <dbReference type="EMBL" id="AKM82579.1"/>
    </source>
</evidence>
<dbReference type="Proteomes" id="UP000035648">
    <property type="component" value="Chromosome"/>
</dbReference>
<evidence type="ECO:0000256" key="2">
    <source>
        <dbReference type="ARBA" id="ARBA00022630"/>
    </source>
</evidence>
<dbReference type="STRING" id="1618337.UT28_C0001G0799"/>
<dbReference type="NCBIfam" id="TIGR00275">
    <property type="entry name" value="aminoacetone oxidase family FAD-binding enzyme"/>
    <property type="match status" value="1"/>
</dbReference>
<name>A0A0G4B3Z5_9BACT</name>
<accession>A0A0G4B3Z5</accession>
<feature type="domain" description="RsdA/BaiN/AoA(So)-like Rossmann fold-like" evidence="4">
    <location>
        <begin position="6"/>
        <end position="409"/>
    </location>
</feature>
<keyword evidence="2" id="KW-0285">Flavoprotein</keyword>
<evidence type="ECO:0000259" key="5">
    <source>
        <dbReference type="Pfam" id="PF22780"/>
    </source>
</evidence>
<dbReference type="PANTHER" id="PTHR42887">
    <property type="entry name" value="OS12G0638800 PROTEIN"/>
    <property type="match status" value="1"/>
</dbReference>